<protein>
    <submittedName>
        <fullName evidence="1">Nuclear transport factor 2 family protein</fullName>
    </submittedName>
</protein>
<gene>
    <name evidence="1" type="ORF">ACFSTE_21295</name>
</gene>
<evidence type="ECO:0000313" key="1">
    <source>
        <dbReference type="EMBL" id="MFD2593386.1"/>
    </source>
</evidence>
<reference evidence="2" key="1">
    <citation type="journal article" date="2019" name="Int. J. Syst. Evol. Microbiol.">
        <title>The Global Catalogue of Microorganisms (GCM) 10K type strain sequencing project: providing services to taxonomists for standard genome sequencing and annotation.</title>
        <authorList>
            <consortium name="The Broad Institute Genomics Platform"/>
            <consortium name="The Broad Institute Genome Sequencing Center for Infectious Disease"/>
            <person name="Wu L."/>
            <person name="Ma J."/>
        </authorList>
    </citation>
    <scope>NUCLEOTIDE SEQUENCE [LARGE SCALE GENOMIC DNA]</scope>
    <source>
        <strain evidence="2">KCTC 42423</strain>
    </source>
</reference>
<evidence type="ECO:0000313" key="2">
    <source>
        <dbReference type="Proteomes" id="UP001597459"/>
    </source>
</evidence>
<organism evidence="1 2">
    <name type="scientific">Aquimarina hainanensis</name>
    <dbReference type="NCBI Taxonomy" id="1578017"/>
    <lineage>
        <taxon>Bacteria</taxon>
        <taxon>Pseudomonadati</taxon>
        <taxon>Bacteroidota</taxon>
        <taxon>Flavobacteriia</taxon>
        <taxon>Flavobacteriales</taxon>
        <taxon>Flavobacteriaceae</taxon>
        <taxon>Aquimarina</taxon>
    </lineage>
</organism>
<sequence length="159" mass="18628">MKRYCVIISMFFTGVIIGQKNGTMDNVATYKKEVKQTIVEFFEGFHKGDTSIIRKTIDQDITLKTVIKTKEGSYSTRSTNVSDFMRVIHEMAQKSRWNERLLLFKIEADKQLATAWTPYEFYLNDTFSHCGINTFQLYHDGTRWKILSVVDTRKKEDCQ</sequence>
<keyword evidence="2" id="KW-1185">Reference proteome</keyword>
<dbReference type="InterPro" id="IPR032710">
    <property type="entry name" value="NTF2-like_dom_sf"/>
</dbReference>
<dbReference type="EMBL" id="JBHULX010000048">
    <property type="protein sequence ID" value="MFD2593386.1"/>
    <property type="molecule type" value="Genomic_DNA"/>
</dbReference>
<dbReference type="Proteomes" id="UP001597459">
    <property type="component" value="Unassembled WGS sequence"/>
</dbReference>
<dbReference type="RefSeq" id="WP_378254208.1">
    <property type="nucleotide sequence ID" value="NZ_JBHSJV010000001.1"/>
</dbReference>
<accession>A0ABW5NEZ1</accession>
<dbReference type="SUPFAM" id="SSF54427">
    <property type="entry name" value="NTF2-like"/>
    <property type="match status" value="1"/>
</dbReference>
<comment type="caution">
    <text evidence="1">The sequence shown here is derived from an EMBL/GenBank/DDBJ whole genome shotgun (WGS) entry which is preliminary data.</text>
</comment>
<dbReference type="Gene3D" id="3.10.450.50">
    <property type="match status" value="1"/>
</dbReference>
<proteinExistence type="predicted"/>
<name>A0ABW5NEZ1_9FLAO</name>